<dbReference type="PANTHER" id="PTHR42928">
    <property type="entry name" value="TRICARBOXYLATE-BINDING PROTEIN"/>
    <property type="match status" value="1"/>
</dbReference>
<dbReference type="SUPFAM" id="SSF53850">
    <property type="entry name" value="Periplasmic binding protein-like II"/>
    <property type="match status" value="1"/>
</dbReference>
<dbReference type="Gene3D" id="3.40.190.10">
    <property type="entry name" value="Periplasmic binding protein-like II"/>
    <property type="match status" value="1"/>
</dbReference>
<organism evidence="2 3">
    <name type="scientific">Falsiroseomonas stagni DSM 19981</name>
    <dbReference type="NCBI Taxonomy" id="1123062"/>
    <lineage>
        <taxon>Bacteria</taxon>
        <taxon>Pseudomonadati</taxon>
        <taxon>Pseudomonadota</taxon>
        <taxon>Alphaproteobacteria</taxon>
        <taxon>Acetobacterales</taxon>
        <taxon>Roseomonadaceae</taxon>
        <taxon>Falsiroseomonas</taxon>
    </lineage>
</organism>
<evidence type="ECO:0000256" key="1">
    <source>
        <dbReference type="ARBA" id="ARBA00006987"/>
    </source>
</evidence>
<protein>
    <submittedName>
        <fullName evidence="2">Tripartite-type tricarboxylate transporter, receptor component TctC</fullName>
    </submittedName>
</protein>
<comment type="similarity">
    <text evidence="1">Belongs to the UPF0065 (bug) family.</text>
</comment>
<dbReference type="Gene3D" id="3.40.190.150">
    <property type="entry name" value="Bordetella uptake gene, domain 1"/>
    <property type="match status" value="1"/>
</dbReference>
<keyword evidence="3" id="KW-1185">Reference proteome</keyword>
<dbReference type="InterPro" id="IPR005064">
    <property type="entry name" value="BUG"/>
</dbReference>
<evidence type="ECO:0000313" key="2">
    <source>
        <dbReference type="EMBL" id="SFK91866.1"/>
    </source>
</evidence>
<proteinExistence type="inferred from homology"/>
<dbReference type="RefSeq" id="WP_092962075.1">
    <property type="nucleotide sequence ID" value="NZ_FOSQ01000010.1"/>
</dbReference>
<dbReference type="EMBL" id="FOSQ01000010">
    <property type="protein sequence ID" value="SFK91866.1"/>
    <property type="molecule type" value="Genomic_DNA"/>
</dbReference>
<evidence type="ECO:0000313" key="3">
    <source>
        <dbReference type="Proteomes" id="UP000199473"/>
    </source>
</evidence>
<dbReference type="Proteomes" id="UP000199473">
    <property type="component" value="Unassembled WGS sequence"/>
</dbReference>
<dbReference type="OrthoDB" id="9780943at2"/>
<dbReference type="STRING" id="1123062.SAMN02745775_110192"/>
<reference evidence="2 3" key="1">
    <citation type="submission" date="2016-10" db="EMBL/GenBank/DDBJ databases">
        <authorList>
            <person name="de Groot N.N."/>
        </authorList>
    </citation>
    <scope>NUCLEOTIDE SEQUENCE [LARGE SCALE GENOMIC DNA]</scope>
    <source>
        <strain evidence="2 3">DSM 19981</strain>
    </source>
</reference>
<accession>A0A1I4DIK9</accession>
<dbReference type="Pfam" id="PF03401">
    <property type="entry name" value="TctC"/>
    <property type="match status" value="1"/>
</dbReference>
<sequence length="318" mass="32332">MTCPIPRRALLLAPFLATPARAQDRPVRLLIGMPAGAAPDLLTRLLAERLAAGLGQAVVVENRPGAAGNLAATALARAAPDGGTIGTLLGATLAINRHLYPEMPFDPARDFAPLLRFARFPGVVLVPREAPVAGLAELGPWLRGLGRPALVATPGAGTIPHLAAEMLLRAIGVPGEMVHYRGDPDALRDLAAGRVQVMVAPLPAALPQIEAGRARGLAVTAAARTPLAPGLPAVAETLPGFVAESWLALGAPAGLPGAQAERLVALAQAALADPTLASRFAALGAEIPGETGPALAAVIAAEDARWGGVIRDAGVRLE</sequence>
<keyword evidence="2" id="KW-0675">Receptor</keyword>
<dbReference type="PANTHER" id="PTHR42928:SF5">
    <property type="entry name" value="BLR1237 PROTEIN"/>
    <property type="match status" value="1"/>
</dbReference>
<name>A0A1I4DIK9_9PROT</name>
<dbReference type="InterPro" id="IPR042100">
    <property type="entry name" value="Bug_dom1"/>
</dbReference>
<dbReference type="AlphaFoldDB" id="A0A1I4DIK9"/>
<gene>
    <name evidence="2" type="ORF">SAMN02745775_110192</name>
</gene>